<evidence type="ECO:0000256" key="1">
    <source>
        <dbReference type="SAM" id="MobiDB-lite"/>
    </source>
</evidence>
<dbReference type="EMBL" id="JAGPNK010000009">
    <property type="protein sequence ID" value="KAH7313827.1"/>
    <property type="molecule type" value="Genomic_DNA"/>
</dbReference>
<feature type="compositionally biased region" description="Basic residues" evidence="1">
    <location>
        <begin position="554"/>
        <end position="565"/>
    </location>
</feature>
<feature type="region of interest" description="Disordered" evidence="1">
    <location>
        <begin position="544"/>
        <end position="575"/>
    </location>
</feature>
<proteinExistence type="predicted"/>
<comment type="caution">
    <text evidence="2">The sequence shown here is derived from an EMBL/GenBank/DDBJ whole genome shotgun (WGS) entry which is preliminary data.</text>
</comment>
<sequence length="575" mass="63627">MAIRLNDSGRGPGRQVARQYGPSDFARFESLRAMSAGRQDIGKVDVDCKLRLSDSKCGVLGRSNQPAAIMYMDLAFNQPSDCRLARATVRITLEEHSASPPPYASSLGMTDDFGPHMLCGPLKTEAASSENRLTPFIEYAGVGMGGLGQVESKMSLHERRWTFGGHLVPPNRSAPLSMRNGSYRTLQWDLEENSFEPQALHRQVFRTAFVFEHDVTPFVLNVEIDGKLQRRRDRIRHFSFPQSQRRWDGTTRTLIDLTPQYRPNAPSFKRLDQLAARIRDELTDLNRKAWACQANDVDGTEQTAPSTPVPMGEQKLEQQDDSAAHAEDGAADNDAGTSLEYLRQAGMNILESRNNKNFPHPAMASENLQDVLQEVGPTATNSQWTSLIFMLLGALQLVTIANLAGIYRMMAALAQPLPISYLKRIGPDFKTTDDLCSETDETSEPPMGEVHDTTMPANVVQQHEGNKQVSLLGPHNSYGHPTRRQSLISSSSSSCSFTSRASSETIKAGSDTVNTTPSERSRSTISASSSKFTANMPVFSIPRRRLNSNVSARKGLRQVQSRRRPATSLTSHGRF</sequence>
<evidence type="ECO:0000313" key="3">
    <source>
        <dbReference type="Proteomes" id="UP000813444"/>
    </source>
</evidence>
<feature type="region of interest" description="Disordered" evidence="1">
    <location>
        <begin position="469"/>
        <end position="529"/>
    </location>
</feature>
<dbReference type="AlphaFoldDB" id="A0A8K0STT0"/>
<protein>
    <submittedName>
        <fullName evidence="2">Uncharacterized protein</fullName>
    </submittedName>
</protein>
<dbReference type="OrthoDB" id="3922785at2759"/>
<feature type="compositionally biased region" description="Low complexity" evidence="1">
    <location>
        <begin position="486"/>
        <end position="503"/>
    </location>
</feature>
<gene>
    <name evidence="2" type="ORF">B0I35DRAFT_435928</name>
</gene>
<keyword evidence="3" id="KW-1185">Reference proteome</keyword>
<reference evidence="2" key="1">
    <citation type="journal article" date="2021" name="Nat. Commun.">
        <title>Genetic determinants of endophytism in the Arabidopsis root mycobiome.</title>
        <authorList>
            <person name="Mesny F."/>
            <person name="Miyauchi S."/>
            <person name="Thiergart T."/>
            <person name="Pickel B."/>
            <person name="Atanasova L."/>
            <person name="Karlsson M."/>
            <person name="Huettel B."/>
            <person name="Barry K.W."/>
            <person name="Haridas S."/>
            <person name="Chen C."/>
            <person name="Bauer D."/>
            <person name="Andreopoulos W."/>
            <person name="Pangilinan J."/>
            <person name="LaButti K."/>
            <person name="Riley R."/>
            <person name="Lipzen A."/>
            <person name="Clum A."/>
            <person name="Drula E."/>
            <person name="Henrissat B."/>
            <person name="Kohler A."/>
            <person name="Grigoriev I.V."/>
            <person name="Martin F.M."/>
            <person name="Hacquard S."/>
        </authorList>
    </citation>
    <scope>NUCLEOTIDE SEQUENCE</scope>
    <source>
        <strain evidence="2">MPI-CAGE-CH-0235</strain>
    </source>
</reference>
<dbReference type="Proteomes" id="UP000813444">
    <property type="component" value="Unassembled WGS sequence"/>
</dbReference>
<accession>A0A8K0STT0</accession>
<evidence type="ECO:0000313" key="2">
    <source>
        <dbReference type="EMBL" id="KAH7313827.1"/>
    </source>
</evidence>
<feature type="region of interest" description="Disordered" evidence="1">
    <location>
        <begin position="296"/>
        <end position="334"/>
    </location>
</feature>
<feature type="compositionally biased region" description="Basic and acidic residues" evidence="1">
    <location>
        <begin position="314"/>
        <end position="328"/>
    </location>
</feature>
<organism evidence="2 3">
    <name type="scientific">Stachybotrys elegans</name>
    <dbReference type="NCBI Taxonomy" id="80388"/>
    <lineage>
        <taxon>Eukaryota</taxon>
        <taxon>Fungi</taxon>
        <taxon>Dikarya</taxon>
        <taxon>Ascomycota</taxon>
        <taxon>Pezizomycotina</taxon>
        <taxon>Sordariomycetes</taxon>
        <taxon>Hypocreomycetidae</taxon>
        <taxon>Hypocreales</taxon>
        <taxon>Stachybotryaceae</taxon>
        <taxon>Stachybotrys</taxon>
    </lineage>
</organism>
<name>A0A8K0STT0_9HYPO</name>